<evidence type="ECO:0000313" key="7">
    <source>
        <dbReference type="EMBL" id="TNC07296.1"/>
    </source>
</evidence>
<feature type="transmembrane region" description="Helical" evidence="6">
    <location>
        <begin position="192"/>
        <end position="211"/>
    </location>
</feature>
<feature type="transmembrane region" description="Helical" evidence="6">
    <location>
        <begin position="232"/>
        <end position="260"/>
    </location>
</feature>
<evidence type="ECO:0000313" key="8">
    <source>
        <dbReference type="Proteomes" id="UP000305267"/>
    </source>
</evidence>
<organism evidence="7 8">
    <name type="scientific">Methylobacterium terricola</name>
    <dbReference type="NCBI Taxonomy" id="2583531"/>
    <lineage>
        <taxon>Bacteria</taxon>
        <taxon>Pseudomonadati</taxon>
        <taxon>Pseudomonadota</taxon>
        <taxon>Alphaproteobacteria</taxon>
        <taxon>Hyphomicrobiales</taxon>
        <taxon>Methylobacteriaceae</taxon>
        <taxon>Methylobacterium</taxon>
    </lineage>
</organism>
<evidence type="ECO:0000256" key="5">
    <source>
        <dbReference type="ARBA" id="ARBA00023136"/>
    </source>
</evidence>
<dbReference type="GO" id="GO:0022857">
    <property type="term" value="F:transmembrane transporter activity"/>
    <property type="evidence" value="ECO:0007669"/>
    <property type="project" value="InterPro"/>
</dbReference>
<name>A0A5C4L6I5_9HYPH</name>
<dbReference type="RefSeq" id="WP_139040216.1">
    <property type="nucleotide sequence ID" value="NZ_VDDA01000037.1"/>
</dbReference>
<dbReference type="Proteomes" id="UP000305267">
    <property type="component" value="Unassembled WGS sequence"/>
</dbReference>
<dbReference type="PANTHER" id="PTHR43370:SF2">
    <property type="entry name" value="ABC TRANSPORTER PERMEASE PROTEIN"/>
    <property type="match status" value="1"/>
</dbReference>
<feature type="transmembrane region" description="Helical" evidence="6">
    <location>
        <begin position="64"/>
        <end position="82"/>
    </location>
</feature>
<sequence length="306" mass="30893">MDAAILADLLAASVRIATPLLLAALGGILSERSGTFAVAIEGMMLAGAFGAAIAAMAAGAPAGLLASAAAGMLVASLVAVATTRFSTDQMVTGLAVNILVAGLTSYLLRALAGGRTPVVRFPVLAPWPVPLLGDMPVLGPVLFRQPPLTYLAVLLAVGLSLVLARSRAGLLVRAAGENPQAVFATGTDPVRVRVWSILACGALAGLGGAALSLQQVGSFTDGMTHGRGFIALAALIVGRWTPLPVALACLVFGLVSALALRAQGWGLPVSSYVMQMMPYALALVALAGIGRAARLPAAIGTPFRRD</sequence>
<dbReference type="OrthoDB" id="9792579at2"/>
<dbReference type="EMBL" id="VDDA01000037">
    <property type="protein sequence ID" value="TNC07296.1"/>
    <property type="molecule type" value="Genomic_DNA"/>
</dbReference>
<feature type="transmembrane region" description="Helical" evidence="6">
    <location>
        <begin position="6"/>
        <end position="29"/>
    </location>
</feature>
<feature type="transmembrane region" description="Helical" evidence="6">
    <location>
        <begin position="150"/>
        <end position="172"/>
    </location>
</feature>
<keyword evidence="8" id="KW-1185">Reference proteome</keyword>
<reference evidence="7 8" key="1">
    <citation type="submission" date="2019-06" db="EMBL/GenBank/DDBJ databases">
        <title>Genome of Methylobacterium sp. 17Sr1-39.</title>
        <authorList>
            <person name="Seo T."/>
        </authorList>
    </citation>
    <scope>NUCLEOTIDE SEQUENCE [LARGE SCALE GENOMIC DNA]</scope>
    <source>
        <strain evidence="7 8">17Sr1-39</strain>
    </source>
</reference>
<comment type="subcellular location">
    <subcellularLocation>
        <location evidence="1">Cell membrane</location>
        <topology evidence="1">Multi-pass membrane protein</topology>
    </subcellularLocation>
</comment>
<comment type="caution">
    <text evidence="7">The sequence shown here is derived from an EMBL/GenBank/DDBJ whole genome shotgun (WGS) entry which is preliminary data.</text>
</comment>
<dbReference type="InterPro" id="IPR001851">
    <property type="entry name" value="ABC_transp_permease"/>
</dbReference>
<keyword evidence="2" id="KW-1003">Cell membrane</keyword>
<keyword evidence="3 6" id="KW-0812">Transmembrane</keyword>
<feature type="transmembrane region" description="Helical" evidence="6">
    <location>
        <begin position="36"/>
        <end position="58"/>
    </location>
</feature>
<gene>
    <name evidence="7" type="ORF">FF100_32785</name>
</gene>
<dbReference type="AlphaFoldDB" id="A0A5C4L6I5"/>
<dbReference type="PANTHER" id="PTHR43370">
    <property type="entry name" value="SUGAR ABC TRANSPORTER INTEGRAL MEMBRANE PROTEIN-RELATED"/>
    <property type="match status" value="1"/>
</dbReference>
<accession>A0A5C4L6I5</accession>
<evidence type="ECO:0000256" key="2">
    <source>
        <dbReference type="ARBA" id="ARBA00022475"/>
    </source>
</evidence>
<dbReference type="Pfam" id="PF02653">
    <property type="entry name" value="BPD_transp_2"/>
    <property type="match status" value="1"/>
</dbReference>
<evidence type="ECO:0000256" key="6">
    <source>
        <dbReference type="SAM" id="Phobius"/>
    </source>
</evidence>
<evidence type="ECO:0000256" key="1">
    <source>
        <dbReference type="ARBA" id="ARBA00004651"/>
    </source>
</evidence>
<feature type="transmembrane region" description="Helical" evidence="6">
    <location>
        <begin position="272"/>
        <end position="289"/>
    </location>
</feature>
<feature type="transmembrane region" description="Helical" evidence="6">
    <location>
        <begin position="94"/>
        <end position="112"/>
    </location>
</feature>
<evidence type="ECO:0000256" key="4">
    <source>
        <dbReference type="ARBA" id="ARBA00022989"/>
    </source>
</evidence>
<keyword evidence="5 6" id="KW-0472">Membrane</keyword>
<proteinExistence type="predicted"/>
<dbReference type="CDD" id="cd06580">
    <property type="entry name" value="TM_PBP1_transp_TpRbsC_like"/>
    <property type="match status" value="1"/>
</dbReference>
<dbReference type="GO" id="GO:0005886">
    <property type="term" value="C:plasma membrane"/>
    <property type="evidence" value="ECO:0007669"/>
    <property type="project" value="UniProtKB-SubCell"/>
</dbReference>
<evidence type="ECO:0000256" key="3">
    <source>
        <dbReference type="ARBA" id="ARBA00022692"/>
    </source>
</evidence>
<protein>
    <submittedName>
        <fullName evidence="7">ABC transporter permease</fullName>
    </submittedName>
</protein>
<keyword evidence="4 6" id="KW-1133">Transmembrane helix</keyword>